<dbReference type="InterPro" id="IPR035965">
    <property type="entry name" value="PAS-like_dom_sf"/>
</dbReference>
<evidence type="ECO:0000256" key="4">
    <source>
        <dbReference type="ARBA" id="ARBA00022679"/>
    </source>
</evidence>
<sequence length="854" mass="97383">MTKPLERELDLLLTAVTDPVFVMTKEQGTELRIKYANAAFVKATGCKNEMVEGCLLQEVLPLQTAETILLKIKEVGVQVKEMQWQQNIHFATGTRTAIIKIVGDCNADGVCTTIAGSWHDITDLMQEQQEKRRVEHLLHERVKELSTLHRADLILQSDTQPQEMLLEELVNILPAGWQYPAITEARIIFNGEQFCTKDFFATVDRISADIVLLDSCIGIIEVGYREEMPPAHEGPFLKEERTLIDMLAEKLKLFAGRRVYATQLFNEKELSDSVINNLPGIFYIFDKEGNRLRWNRNLETVSGYSHEDLKHLHPLDFFDGKEREFVATKIQQVYDGRYVEVEADLITKSGERIPYFLNGVPIFYKGQHCVMGFGVDISERRKSELELKEAELKFRTLVEKSQAGVYILSEGKIVYFNQRFAEIFGYTIDELMGLPVLETLVAPESRLAAKKYAYTCLQGRDEQMRFELWGVKKDGSINRIEFYVGRTVFNGKRALIGTVLDITERKMWEETLQRSEANLQSILGTTDTCYVLLDKALKIQSFNHKALEYLQREFKKAPVLQLHILEIFPPERHATLAGQMDEVLSGKQVNYEVSHRQPDESYNRYLIKMFPVSDDEQIFGLMMAVSDITEMRSLQQKMLEQSVEEQKKIARAILRAQEQERAWIGRELHDNVNQILVSSKMMLGLMETADKQNRELITRAKGLVDNAINEIRVLTHEELVPSARNDLKALIRSLLENLDRVAGLQVNFTYDDAVSVTDDELQVNIYRIIQELFNNILKHAAATKVSLSVISYLQGVKICVQDNGRGFNPANPSKGIGLNNIVNRVKSFNGTFSIDTIPAGGCRMEFIFPGAGRS</sequence>
<dbReference type="EC" id="2.7.13.3" evidence="2"/>
<dbReference type="SMART" id="SM00091">
    <property type="entry name" value="PAS"/>
    <property type="match status" value="4"/>
</dbReference>
<dbReference type="Proteomes" id="UP001560573">
    <property type="component" value="Unassembled WGS sequence"/>
</dbReference>
<dbReference type="Pfam" id="PF07730">
    <property type="entry name" value="HisKA_3"/>
    <property type="match status" value="1"/>
</dbReference>
<dbReference type="CDD" id="cd16917">
    <property type="entry name" value="HATPase_UhpB-NarQ-NarX-like"/>
    <property type="match status" value="1"/>
</dbReference>
<keyword evidence="7" id="KW-0067">ATP-binding</keyword>
<dbReference type="Pfam" id="PF00989">
    <property type="entry name" value="PAS"/>
    <property type="match status" value="1"/>
</dbReference>
<evidence type="ECO:0000256" key="6">
    <source>
        <dbReference type="ARBA" id="ARBA00022777"/>
    </source>
</evidence>
<dbReference type="Pfam" id="PF02518">
    <property type="entry name" value="HATPase_c"/>
    <property type="match status" value="1"/>
</dbReference>
<feature type="domain" description="PAS" evidence="10">
    <location>
        <begin position="410"/>
        <end position="460"/>
    </location>
</feature>
<feature type="domain" description="PAS" evidence="10">
    <location>
        <begin position="267"/>
        <end position="337"/>
    </location>
</feature>
<dbReference type="InterPro" id="IPR003594">
    <property type="entry name" value="HATPase_dom"/>
</dbReference>
<dbReference type="SUPFAM" id="SSF55874">
    <property type="entry name" value="ATPase domain of HSP90 chaperone/DNA topoisomerase II/histidine kinase"/>
    <property type="match status" value="1"/>
</dbReference>
<keyword evidence="4" id="KW-0808">Transferase</keyword>
<dbReference type="NCBIfam" id="TIGR00229">
    <property type="entry name" value="sensory_box"/>
    <property type="match status" value="2"/>
</dbReference>
<dbReference type="Pfam" id="PF13426">
    <property type="entry name" value="PAS_9"/>
    <property type="match status" value="2"/>
</dbReference>
<evidence type="ECO:0000259" key="9">
    <source>
        <dbReference type="PROSITE" id="PS50109"/>
    </source>
</evidence>
<keyword evidence="6" id="KW-0418">Kinase</keyword>
<proteinExistence type="predicted"/>
<dbReference type="PROSITE" id="PS50113">
    <property type="entry name" value="PAC"/>
    <property type="match status" value="2"/>
</dbReference>
<name>A0ABV3ZJ41_9BACT</name>
<keyword evidence="8" id="KW-0902">Two-component regulatory system</keyword>
<organism evidence="12 13">
    <name type="scientific">Danxiaibacter flavus</name>
    <dbReference type="NCBI Taxonomy" id="3049108"/>
    <lineage>
        <taxon>Bacteria</taxon>
        <taxon>Pseudomonadati</taxon>
        <taxon>Bacteroidota</taxon>
        <taxon>Chitinophagia</taxon>
        <taxon>Chitinophagales</taxon>
        <taxon>Chitinophagaceae</taxon>
        <taxon>Danxiaibacter</taxon>
    </lineage>
</organism>
<dbReference type="InterPro" id="IPR050482">
    <property type="entry name" value="Sensor_HK_TwoCompSys"/>
</dbReference>
<dbReference type="InterPro" id="IPR000700">
    <property type="entry name" value="PAS-assoc_C"/>
</dbReference>
<dbReference type="CDD" id="cd00130">
    <property type="entry name" value="PAS"/>
    <property type="match status" value="2"/>
</dbReference>
<keyword evidence="3" id="KW-0597">Phosphoprotein</keyword>
<comment type="catalytic activity">
    <reaction evidence="1">
        <text>ATP + protein L-histidine = ADP + protein N-phospho-L-histidine.</text>
        <dbReference type="EC" id="2.7.13.3"/>
    </reaction>
</comment>
<dbReference type="SMART" id="SM00086">
    <property type="entry name" value="PAC"/>
    <property type="match status" value="2"/>
</dbReference>
<accession>A0ABV3ZJ41</accession>
<evidence type="ECO:0000259" key="10">
    <source>
        <dbReference type="PROSITE" id="PS50112"/>
    </source>
</evidence>
<dbReference type="SUPFAM" id="SSF55785">
    <property type="entry name" value="PYP-like sensor domain (PAS domain)"/>
    <property type="match status" value="3"/>
</dbReference>
<evidence type="ECO:0000313" key="12">
    <source>
        <dbReference type="EMBL" id="MEX6689520.1"/>
    </source>
</evidence>
<protein>
    <recommendedName>
        <fullName evidence="2">histidine kinase</fullName>
        <ecNumber evidence="2">2.7.13.3</ecNumber>
    </recommendedName>
</protein>
<dbReference type="PANTHER" id="PTHR24421">
    <property type="entry name" value="NITRATE/NITRITE SENSOR PROTEIN NARX-RELATED"/>
    <property type="match status" value="1"/>
</dbReference>
<dbReference type="SMART" id="SM00387">
    <property type="entry name" value="HATPase_c"/>
    <property type="match status" value="1"/>
</dbReference>
<dbReference type="Pfam" id="PF13188">
    <property type="entry name" value="PAS_8"/>
    <property type="match status" value="1"/>
</dbReference>
<evidence type="ECO:0000256" key="7">
    <source>
        <dbReference type="ARBA" id="ARBA00022840"/>
    </source>
</evidence>
<dbReference type="InterPro" id="IPR001610">
    <property type="entry name" value="PAC"/>
</dbReference>
<feature type="domain" description="Histidine kinase" evidence="9">
    <location>
        <begin position="663"/>
        <end position="852"/>
    </location>
</feature>
<dbReference type="RefSeq" id="WP_369330927.1">
    <property type="nucleotide sequence ID" value="NZ_JAULBC010000006.1"/>
</dbReference>
<evidence type="ECO:0000256" key="2">
    <source>
        <dbReference type="ARBA" id="ARBA00012438"/>
    </source>
</evidence>
<dbReference type="InterPro" id="IPR036890">
    <property type="entry name" value="HATPase_C_sf"/>
</dbReference>
<dbReference type="Gene3D" id="1.20.5.1930">
    <property type="match status" value="1"/>
</dbReference>
<dbReference type="PROSITE" id="PS50109">
    <property type="entry name" value="HIS_KIN"/>
    <property type="match status" value="1"/>
</dbReference>
<evidence type="ECO:0000256" key="3">
    <source>
        <dbReference type="ARBA" id="ARBA00022553"/>
    </source>
</evidence>
<feature type="domain" description="PAC" evidence="11">
    <location>
        <begin position="339"/>
        <end position="389"/>
    </location>
</feature>
<gene>
    <name evidence="12" type="ORF">QTN47_18575</name>
</gene>
<evidence type="ECO:0000313" key="13">
    <source>
        <dbReference type="Proteomes" id="UP001560573"/>
    </source>
</evidence>
<dbReference type="EMBL" id="JAULBC010000006">
    <property type="protein sequence ID" value="MEX6689520.1"/>
    <property type="molecule type" value="Genomic_DNA"/>
</dbReference>
<evidence type="ECO:0000259" key="11">
    <source>
        <dbReference type="PROSITE" id="PS50113"/>
    </source>
</evidence>
<feature type="domain" description="PAC" evidence="11">
    <location>
        <begin position="464"/>
        <end position="514"/>
    </location>
</feature>
<dbReference type="PROSITE" id="PS50112">
    <property type="entry name" value="PAS"/>
    <property type="match status" value="2"/>
</dbReference>
<evidence type="ECO:0000256" key="1">
    <source>
        <dbReference type="ARBA" id="ARBA00000085"/>
    </source>
</evidence>
<dbReference type="InterPro" id="IPR000014">
    <property type="entry name" value="PAS"/>
</dbReference>
<dbReference type="Gene3D" id="3.30.450.20">
    <property type="entry name" value="PAS domain"/>
    <property type="match status" value="4"/>
</dbReference>
<evidence type="ECO:0000256" key="8">
    <source>
        <dbReference type="ARBA" id="ARBA00023012"/>
    </source>
</evidence>
<dbReference type="PANTHER" id="PTHR24421:SF10">
    <property type="entry name" value="NITRATE_NITRITE SENSOR PROTEIN NARQ"/>
    <property type="match status" value="1"/>
</dbReference>
<reference evidence="12 13" key="1">
    <citation type="submission" date="2023-07" db="EMBL/GenBank/DDBJ databases">
        <authorList>
            <person name="Lian W.-H."/>
        </authorList>
    </citation>
    <scope>NUCLEOTIDE SEQUENCE [LARGE SCALE GENOMIC DNA]</scope>
    <source>
        <strain evidence="12 13">SYSU DXS3180</strain>
    </source>
</reference>
<dbReference type="InterPro" id="IPR005467">
    <property type="entry name" value="His_kinase_dom"/>
</dbReference>
<keyword evidence="5" id="KW-0547">Nucleotide-binding</keyword>
<evidence type="ECO:0000256" key="5">
    <source>
        <dbReference type="ARBA" id="ARBA00022741"/>
    </source>
</evidence>
<dbReference type="InterPro" id="IPR011712">
    <property type="entry name" value="Sig_transdc_His_kin_sub3_dim/P"/>
</dbReference>
<comment type="caution">
    <text evidence="12">The sequence shown here is derived from an EMBL/GenBank/DDBJ whole genome shotgun (WGS) entry which is preliminary data.</text>
</comment>
<keyword evidence="13" id="KW-1185">Reference proteome</keyword>
<dbReference type="InterPro" id="IPR013767">
    <property type="entry name" value="PAS_fold"/>
</dbReference>
<dbReference type="Gene3D" id="3.30.565.10">
    <property type="entry name" value="Histidine kinase-like ATPase, C-terminal domain"/>
    <property type="match status" value="1"/>
</dbReference>